<evidence type="ECO:0000259" key="1">
    <source>
        <dbReference type="Pfam" id="PF18676"/>
    </source>
</evidence>
<dbReference type="AlphaFoldDB" id="A0A5B8UYF6"/>
<dbReference type="OrthoDB" id="355609at2"/>
<dbReference type="EMBL" id="CP042436">
    <property type="protein sequence ID" value="QEC63436.1"/>
    <property type="molecule type" value="Genomic_DNA"/>
</dbReference>
<organism evidence="2 3">
    <name type="scientific">Mucilaginibacter ginsenosidivorans</name>
    <dbReference type="NCBI Taxonomy" id="398053"/>
    <lineage>
        <taxon>Bacteria</taxon>
        <taxon>Pseudomonadati</taxon>
        <taxon>Bacteroidota</taxon>
        <taxon>Sphingobacteriia</taxon>
        <taxon>Sphingobacteriales</taxon>
        <taxon>Sphingobacteriaceae</taxon>
        <taxon>Mucilaginibacter</taxon>
    </lineage>
</organism>
<sequence length="191" mass="20119">MTSAGVPDANIAIPNSTVNPASLVIAANDQEKYQGQPNPVLTVTYYGFVNNEGPAVFTKPLTISTTATANSAVGLYPIVVGGAEAANYTVTFLPGTLTVKLSPLSVQIPNVFTPNGDGVNDVWNIESLSAYPQCLVSVYSRNGSLVFQSRGYAIAWDGTYKGSLVPVGTYYYVIDTQPGAQELAGYVAVLR</sequence>
<protein>
    <submittedName>
        <fullName evidence="2">Gliding motility-associated C-terminal domain-containing protein</fullName>
    </submittedName>
</protein>
<evidence type="ECO:0000313" key="2">
    <source>
        <dbReference type="EMBL" id="QEC63436.1"/>
    </source>
</evidence>
<evidence type="ECO:0000313" key="3">
    <source>
        <dbReference type="Proteomes" id="UP000321479"/>
    </source>
</evidence>
<dbReference type="Gene3D" id="3.30.160.710">
    <property type="match status" value="1"/>
</dbReference>
<dbReference type="InterPro" id="IPR041286">
    <property type="entry name" value="MBG_2"/>
</dbReference>
<dbReference type="NCBIfam" id="TIGR04131">
    <property type="entry name" value="Bac_Flav_CTERM"/>
    <property type="match status" value="1"/>
</dbReference>
<dbReference type="Pfam" id="PF18676">
    <property type="entry name" value="MBG_2"/>
    <property type="match status" value="1"/>
</dbReference>
<accession>A0A5B8UYF6</accession>
<proteinExistence type="predicted"/>
<gene>
    <name evidence="2" type="ORF">FRZ54_12900</name>
</gene>
<feature type="domain" description="MBG" evidence="1">
    <location>
        <begin position="23"/>
        <end position="98"/>
    </location>
</feature>
<reference evidence="2 3" key="1">
    <citation type="journal article" date="2017" name="Curr. Microbiol.">
        <title>Mucilaginibacter ginsenosidivorans sp. nov., Isolated from Soil of Ginseng Field.</title>
        <authorList>
            <person name="Kim M.M."/>
            <person name="Siddiqi M.Z."/>
            <person name="Im W.T."/>
        </authorList>
    </citation>
    <scope>NUCLEOTIDE SEQUENCE [LARGE SCALE GENOMIC DNA]</scope>
    <source>
        <strain evidence="2 3">Gsoil 3017</strain>
    </source>
</reference>
<dbReference type="KEGG" id="mgin:FRZ54_12900"/>
<name>A0A5B8UYF6_9SPHI</name>
<keyword evidence="3" id="KW-1185">Reference proteome</keyword>
<dbReference type="Pfam" id="PF13585">
    <property type="entry name" value="CHU_C"/>
    <property type="match status" value="1"/>
</dbReference>
<dbReference type="Proteomes" id="UP000321479">
    <property type="component" value="Chromosome"/>
</dbReference>
<dbReference type="InterPro" id="IPR026341">
    <property type="entry name" value="T9SS_type_B"/>
</dbReference>
<dbReference type="RefSeq" id="WP_147032012.1">
    <property type="nucleotide sequence ID" value="NZ_CP042436.1"/>
</dbReference>